<dbReference type="AlphaFoldDB" id="A1ZPJ5"/>
<accession>A1ZPJ5</accession>
<dbReference type="Proteomes" id="UP000004095">
    <property type="component" value="Unassembled WGS sequence"/>
</dbReference>
<gene>
    <name evidence="1" type="ORF">M23134_03803</name>
</gene>
<organism evidence="1 2">
    <name type="scientific">Microscilla marina ATCC 23134</name>
    <dbReference type="NCBI Taxonomy" id="313606"/>
    <lineage>
        <taxon>Bacteria</taxon>
        <taxon>Pseudomonadati</taxon>
        <taxon>Bacteroidota</taxon>
        <taxon>Cytophagia</taxon>
        <taxon>Cytophagales</taxon>
        <taxon>Microscillaceae</taxon>
        <taxon>Microscilla</taxon>
    </lineage>
</organism>
<protein>
    <submittedName>
        <fullName evidence="1">Uncharacterized protein</fullName>
    </submittedName>
</protein>
<evidence type="ECO:0000313" key="2">
    <source>
        <dbReference type="Proteomes" id="UP000004095"/>
    </source>
</evidence>
<comment type="caution">
    <text evidence="1">The sequence shown here is derived from an EMBL/GenBank/DDBJ whole genome shotgun (WGS) entry which is preliminary data.</text>
</comment>
<keyword evidence="2" id="KW-1185">Reference proteome</keyword>
<sequence>MQGMKLNLPAQPEAIPSSMIDLFAQSLRVRLEVVVLDAEIPLEHLRHHRHKQLKNYLQAHLTEVQYLFNNFELLESLRVKKE</sequence>
<dbReference type="EMBL" id="AAWS01000021">
    <property type="protein sequence ID" value="EAY27734.1"/>
    <property type="molecule type" value="Genomic_DNA"/>
</dbReference>
<proteinExistence type="predicted"/>
<evidence type="ECO:0000313" key="1">
    <source>
        <dbReference type="EMBL" id="EAY27734.1"/>
    </source>
</evidence>
<reference evidence="1 2" key="1">
    <citation type="submission" date="2007-01" db="EMBL/GenBank/DDBJ databases">
        <authorList>
            <person name="Haygood M."/>
            <person name="Podell S."/>
            <person name="Anderson C."/>
            <person name="Hopkinson B."/>
            <person name="Roe K."/>
            <person name="Barbeau K."/>
            <person name="Gaasterland T."/>
            <person name="Ferriera S."/>
            <person name="Johnson J."/>
            <person name="Kravitz S."/>
            <person name="Beeson K."/>
            <person name="Sutton G."/>
            <person name="Rogers Y.-H."/>
            <person name="Friedman R."/>
            <person name="Frazier M."/>
            <person name="Venter J.C."/>
        </authorList>
    </citation>
    <scope>NUCLEOTIDE SEQUENCE [LARGE SCALE GENOMIC DNA]</scope>
    <source>
        <strain evidence="1 2">ATCC 23134</strain>
    </source>
</reference>
<name>A1ZPJ5_MICM2</name>